<sequence length="2616" mass="296945">MRRYQFEDRVMWAVSSPVPPKQYRSDYEYNKNTDAFYKLHTEGARLAYASNKCIEEGGELVRITSDEELVQVRAMIDKFPDLQDSVLVGPEANSDDDSEDKYECNVVNRNGEVVKESLFQNRPYVCKVTAEDVPYNEECGVYSNGYESRLSTTGSCYRISTVEANWDEAQANCQAEGAHLVILSNDVELNILFNMLKEKPHNSETQYFAGVRTESTTEPRVYKTVLNQTLEEMGYGPWEEGEPNDYHGDGENCVVLDTRRHGKYNDVACHVRMPYVCEVSKAPPATSTPKMPDLPDLPKHYRAGYEYNKNTDAFYKLHTEGTTKYYASKKCKAEGAELVKITSDEDLKQVHGMMKKLSDLDDYIMVVSDVDSDEPRLNYECNVVNRRGKIEKTTGRQQLPFVCKVAAKDAPYNEECGVYSNDYESKMSTTGSCYRVSTTEATWNEANANCQAEGAHLVILSNEKELEVLFNMLKEKPHDSETQYFAGVRAVTTTESRFFKTVLNQTLDEVEYGPWEKEEPNDYEGGENCVALDTRRHGKYNDVWCHVRMPYVCESSGAPLEISTTPSTPKSVPTEPLPSKQYRSDYEYNKHTDAFYKVHTERASKNSASVKCIEEGAELAKISSQEDLKQIQAMMNKFPDLKDHVVWVSVEWSSGYQTKSDYNEDNVVDSNGNIETANIFHMLPFVCKVAARDVPYNEKCGYESRISTTGSCYRVSTVEATWDEAHANCQAEGAHLVILSNDEELNILFNMLKEKPHNSETQYFAGVRTELNTEPRVFKTVLNQTLEEVGYGPWDEDEPNDYEGGENCVALDTRRHGKYNDVWCHVKMPYVCEKASVVPVPSKQYRPDYEYNKDTDAFYKLHTKGVSKHYASNKCKEEGAELVKITTDEDVKQVHSMMKKLSDLEDYVMVASDVNSAGYSPSYECKVVNRKGKIEKTTSRQELPFVCKVAAKNAPYNKECGVYSNDYESRISTTGSCYKVSTVEATWSEAYANCQAEGAHLVILSNDEELKVLYNMLQEKPHNSETQYFAGVRADTTSVPRVFKTVLNQTLEDVGYGPWEQEEPNDYEGGENCVALDTRRNGKYNDVWCHVRMPYVCESSGAPLENNTTPSTTNSVSTLPVLLKQYRPDYEYNKNTDAFYKLHAKGSSEYYAAKKCKTEGAELVKITSAEDLKQIRNMMKKLSDLEDYVLVASDVAPGRYGWSPKCNVVNRRGKAEITTSRQELPFVCKVTAKDAPYNKECGVYSNDYESRISTTGSCYRVVSVEATWNEAHAHCQAEGAHLVILSSDEELEVLYNMLKEKPHNSETQYFAGVRADTTTEPRVFKTILNQTLEEVGYGPWEKEEPNDYEGGENCVALDTRRHGKYNDVWCHVRMPYVCESSGAPLEISATPSKSNSMSAEPISLKQYRPDYEYNKNTDAFYKLHTEGVFKYDASDKCEAEGAELVKITSDEDLKQVHAMLKKLPDLEDYVMVASDVDSLGWGRLVPELGMPCVSGHQVSNPQMSATTEKRFATRQFATGSRGEVNQYSSNYECNVVNRKGKIEKTTTRQELPFVCKVAAKDAPYSKECGVYSNDYESKISITGSCYKVYTVEATWRDAYAHCQAEGAHLVILSNEKELEVLYNILKDKPHDSETQYFAGVRADTTTEPRVFKTVLNQTLEEVGYGPWDENEPNDYEGGENCVALDMRRHGKYNDVWCHVRMPYVCESPGAPLKISTTPSSPNSVPAVPVPLKKYRTDYEYNQNTDAFYKVHTEGGMYFSAVDDCKKEGAELAQMTSKEDFKQIQAMIKKLPDSKYPFMVGPNSSGTPMYNFDFVDVLTSDGIIEKIEATEMLQFVCKVAAKDAPYNEECGVYSKDYESRISTTGSCYKVYTDEKTWDEAQANCQEEGARLVVLSSEEELKVLYDLLKDQPHDSETQYFAGVRTYSTTEPREFRTVVCNETLEEYGYGRWEEEEPNDYYGGEYCVALDTRRHGKYNDVWCHVKMPYVCESSGAPREICAAPSTPSIESAVLVPSKQYRPDYEYNKNTDSFYKLHTKGTSRYDASDKCRAEGAQLVKITSEEDLKQVYAMMKKLSDLEDLVMIESNEDVGSSKYEGNVVNRRGKIEKTTYRQELPFVCKVAAKDAPYNVECGVYSNDYESRISTTGSCYRVSTVEATWKEAYAKCQDEGAHLVILNNDEELEVLYNMLKDKPHNSETQYFAGVRVDTAAEPRTFKTVLNQTLEEVGYGPWDENEPNDYEGGENCVALDTRRHGKYNDVWCHVRMPYVCESFVDTSTMIDQQLSSISPHDPKPLKPVILPAWPIPYRPDYEYNANVDAFYKLHTEGAHKREATAKCIEEGAELLKVTSEEDLKQVRAMMKRFPNLNDLVIVASIEPYEAWQVDSNYNVLNRNGEIKEASMHQKLPFVCKVATKDVPYNKECDVYSNDYVSRISTTGSCYRVYTAEDDWHEAQANCEAQGAHLVILNSDKELETLYAMLQDKPHNSETQYFAGVRADTTSESRVFKTVLDQTLEEIGYGPWEESEPNDYAGGENCVTLDTRRHGKYNDVWCHFKMPYVCEKTVKEIQSSSKSTDTAKVQRGVALSANAYHETPPYQFWHFAGRCRGTLASLARLVRRDHN</sequence>
<evidence type="ECO:0000313" key="1">
    <source>
        <dbReference type="EMBL" id="KAI8434682.1"/>
    </source>
</evidence>
<dbReference type="Proteomes" id="UP001064048">
    <property type="component" value="Chromosome 5"/>
</dbReference>
<evidence type="ECO:0000313" key="2">
    <source>
        <dbReference type="Proteomes" id="UP001064048"/>
    </source>
</evidence>
<keyword evidence="2" id="KW-1185">Reference proteome</keyword>
<organism evidence="1 2">
    <name type="scientific">Choristoneura fumiferana</name>
    <name type="common">Spruce budworm moth</name>
    <name type="synonym">Archips fumiferana</name>
    <dbReference type="NCBI Taxonomy" id="7141"/>
    <lineage>
        <taxon>Eukaryota</taxon>
        <taxon>Metazoa</taxon>
        <taxon>Ecdysozoa</taxon>
        <taxon>Arthropoda</taxon>
        <taxon>Hexapoda</taxon>
        <taxon>Insecta</taxon>
        <taxon>Pterygota</taxon>
        <taxon>Neoptera</taxon>
        <taxon>Endopterygota</taxon>
        <taxon>Lepidoptera</taxon>
        <taxon>Glossata</taxon>
        <taxon>Ditrysia</taxon>
        <taxon>Tortricoidea</taxon>
        <taxon>Tortricidae</taxon>
        <taxon>Tortricinae</taxon>
        <taxon>Choristoneura</taxon>
    </lineage>
</organism>
<name>A0ACC0KDY5_CHOFU</name>
<gene>
    <name evidence="1" type="ORF">MSG28_003214</name>
</gene>
<comment type="caution">
    <text evidence="1">The sequence shown here is derived from an EMBL/GenBank/DDBJ whole genome shotgun (WGS) entry which is preliminary data.</text>
</comment>
<proteinExistence type="predicted"/>
<protein>
    <submittedName>
        <fullName evidence="1">Uncharacterized protein</fullName>
    </submittedName>
</protein>
<accession>A0ACC0KDY5</accession>
<reference evidence="1 2" key="1">
    <citation type="journal article" date="2022" name="Genome Biol. Evol.">
        <title>The Spruce Budworm Genome: Reconstructing the Evolutionary History of Antifreeze Proteins.</title>
        <authorList>
            <person name="Beliveau C."/>
            <person name="Gagne P."/>
            <person name="Picq S."/>
            <person name="Vernygora O."/>
            <person name="Keeling C.I."/>
            <person name="Pinkney K."/>
            <person name="Doucet D."/>
            <person name="Wen F."/>
            <person name="Johnston J.S."/>
            <person name="Maaroufi H."/>
            <person name="Boyle B."/>
            <person name="Laroche J."/>
            <person name="Dewar K."/>
            <person name="Juretic N."/>
            <person name="Blackburn G."/>
            <person name="Nisole A."/>
            <person name="Brunet B."/>
            <person name="Brandao M."/>
            <person name="Lumley L."/>
            <person name="Duan J."/>
            <person name="Quan G."/>
            <person name="Lucarotti C.J."/>
            <person name="Roe A.D."/>
            <person name="Sperling F.A.H."/>
            <person name="Levesque R.C."/>
            <person name="Cusson M."/>
        </authorList>
    </citation>
    <scope>NUCLEOTIDE SEQUENCE [LARGE SCALE GENOMIC DNA]</scope>
    <source>
        <strain evidence="1">Glfc:IPQL:Cfum</strain>
    </source>
</reference>
<dbReference type="EMBL" id="CM046105">
    <property type="protein sequence ID" value="KAI8434682.1"/>
    <property type="molecule type" value="Genomic_DNA"/>
</dbReference>